<dbReference type="AlphaFoldDB" id="A0A934VYY8"/>
<proteinExistence type="predicted"/>
<accession>A0A934VYY8</accession>
<evidence type="ECO:0000313" key="2">
    <source>
        <dbReference type="Proteomes" id="UP000636458"/>
    </source>
</evidence>
<dbReference type="EMBL" id="JAEPES010000004">
    <property type="protein sequence ID" value="MBK4348557.1"/>
    <property type="molecule type" value="Genomic_DNA"/>
</dbReference>
<dbReference type="NCBIfam" id="TIGR03967">
    <property type="entry name" value="mycofact_MftB"/>
    <property type="match status" value="1"/>
</dbReference>
<sequence>MSTVDLDQGWDLHPKVSVRPEPFGALLYHFDTRRLSFLKDRTLLAVVQSLSASPTVRDALTSAGVGDADLPRYQRALDTLAQSSMVIERAA</sequence>
<protein>
    <submittedName>
        <fullName evidence="1">Mycofactocin biosynthesis chaperone MftB</fullName>
    </submittedName>
</protein>
<organism evidence="1 2">
    <name type="scientific">Lacisediminihabitans changchengi</name>
    <dbReference type="NCBI Taxonomy" id="2787634"/>
    <lineage>
        <taxon>Bacteria</taxon>
        <taxon>Bacillati</taxon>
        <taxon>Actinomycetota</taxon>
        <taxon>Actinomycetes</taxon>
        <taxon>Micrococcales</taxon>
        <taxon>Microbacteriaceae</taxon>
        <taxon>Lacisediminihabitans</taxon>
    </lineage>
</organism>
<dbReference type="InterPro" id="IPR023850">
    <property type="entry name" value="MftB"/>
</dbReference>
<comment type="caution">
    <text evidence="1">The sequence shown here is derived from an EMBL/GenBank/DDBJ whole genome shotgun (WGS) entry which is preliminary data.</text>
</comment>
<name>A0A934VYY8_9MICO</name>
<keyword evidence="2" id="KW-1185">Reference proteome</keyword>
<dbReference type="RefSeq" id="WP_200556750.1">
    <property type="nucleotide sequence ID" value="NZ_JAEPES010000004.1"/>
</dbReference>
<evidence type="ECO:0000313" key="1">
    <source>
        <dbReference type="EMBL" id="MBK4348557.1"/>
    </source>
</evidence>
<dbReference type="Pfam" id="PF26520">
    <property type="entry name" value="MftB_chaperone"/>
    <property type="match status" value="1"/>
</dbReference>
<reference evidence="1" key="1">
    <citation type="submission" date="2021-01" db="EMBL/GenBank/DDBJ databases">
        <title>Lacisediminihabitans sp. nov. strain G11-30, isolated from Antarctic Soil.</title>
        <authorList>
            <person name="Li J."/>
        </authorList>
    </citation>
    <scope>NUCLEOTIDE SEQUENCE</scope>
    <source>
        <strain evidence="1">G11-30</strain>
    </source>
</reference>
<gene>
    <name evidence="1" type="primary">mftB</name>
    <name evidence="1" type="ORF">IV501_13010</name>
</gene>
<dbReference type="Proteomes" id="UP000636458">
    <property type="component" value="Unassembled WGS sequence"/>
</dbReference>